<dbReference type="Proteomes" id="UP001060027">
    <property type="component" value="Chromosome"/>
</dbReference>
<organism evidence="2 3">
    <name type="scientific">Streptococcus toyakuensis</name>
    <dbReference type="NCBI Taxonomy" id="2819619"/>
    <lineage>
        <taxon>Bacteria</taxon>
        <taxon>Bacillati</taxon>
        <taxon>Bacillota</taxon>
        <taxon>Bacilli</taxon>
        <taxon>Lactobacillales</taxon>
        <taxon>Streptococcaceae</taxon>
        <taxon>Streptococcus</taxon>
        <taxon>Streptococcus mitis group</taxon>
    </lineage>
</organism>
<reference evidence="2" key="1">
    <citation type="journal article" date="2022" name="J Glob Antimicrob Resist">
        <title>Identification and characterisation of a novel multidrug-resistant streptococcus, Streptococcus toyakuensis sp. nov., from a blood sample.</title>
        <authorList>
            <person name="Wajima T."/>
            <person name="Hagimoto A."/>
            <person name="Tanaka E."/>
            <person name="Kawamura Y."/>
            <person name="Nakaminami H."/>
        </authorList>
    </citation>
    <scope>NUCLEOTIDE SEQUENCE</scope>
    <source>
        <strain evidence="2">TP1632</strain>
    </source>
</reference>
<feature type="region of interest" description="Disordered" evidence="1">
    <location>
        <begin position="383"/>
        <end position="412"/>
    </location>
</feature>
<evidence type="ECO:0000256" key="1">
    <source>
        <dbReference type="SAM" id="MobiDB-lite"/>
    </source>
</evidence>
<evidence type="ECO:0000313" key="2">
    <source>
        <dbReference type="EMBL" id="BDB08646.1"/>
    </source>
</evidence>
<keyword evidence="3" id="KW-1185">Reference proteome</keyword>
<dbReference type="EMBL" id="AP024523">
    <property type="protein sequence ID" value="BDB08646.1"/>
    <property type="molecule type" value="Genomic_DNA"/>
</dbReference>
<name>A0ABM7UR57_9STRE</name>
<feature type="compositionally biased region" description="Basic and acidic residues" evidence="1">
    <location>
        <begin position="392"/>
        <end position="412"/>
    </location>
</feature>
<proteinExistence type="predicted"/>
<accession>A0ABM7UR57</accession>
<evidence type="ECO:0000313" key="3">
    <source>
        <dbReference type="Proteomes" id="UP001060027"/>
    </source>
</evidence>
<sequence>MRERLANKILHLFRENAPEIADVRLEKNLANFSVKNQKLILAQDPNASVIKTLDSWKKLGYDLKDGAKPIEITKPVYAAYDKHGTGLGRPEYVTELVYDVSQMKEDLLEKQLSLRDLSLFSSADLKDLVEAAKKKSDRSLKERQELGTFRYALKLSLLEEKQSSLLVRKTLFDQIQPLETDKPFVELKKKEIQQRLKLTELQLTPNYKLGEADQSLKQSLANQFEDSVSFSVEKADSLAIQAPIKRLKGELAAVQPLQDEGVLTILKGYPVTKDSYIEELQTHILIFQLKHQIYSRNKEISQTTDQATIQKLKQENAKGFSELKSLYQKILPEEESNQKSQLAQAVSHKMQERKNLQRKNVQQSQGKAIINTDFMRNLTNSLQRAQRANKKALMERERSDERQELEEKGHSI</sequence>
<protein>
    <submittedName>
        <fullName evidence="2">Uncharacterized protein</fullName>
    </submittedName>
</protein>
<gene>
    <name evidence="2" type="ORF">STYK_04600</name>
</gene>